<dbReference type="Gene3D" id="1.20.1110.10">
    <property type="entry name" value="Calcium-transporting ATPase, transmembrane domain"/>
    <property type="match status" value="1"/>
</dbReference>
<dbReference type="SFLD" id="SFLDF00027">
    <property type="entry name" value="p-type_atpase"/>
    <property type="match status" value="1"/>
</dbReference>
<dbReference type="SUPFAM" id="SSF56784">
    <property type="entry name" value="HAD-like"/>
    <property type="match status" value="1"/>
</dbReference>
<evidence type="ECO:0000256" key="14">
    <source>
        <dbReference type="SAM" id="Phobius"/>
    </source>
</evidence>
<feature type="transmembrane region" description="Helical" evidence="14">
    <location>
        <begin position="814"/>
        <end position="834"/>
    </location>
</feature>
<dbReference type="SMART" id="SM00831">
    <property type="entry name" value="Cation_ATPase_N"/>
    <property type="match status" value="1"/>
</dbReference>
<evidence type="ECO:0000256" key="5">
    <source>
        <dbReference type="ARBA" id="ARBA00022568"/>
    </source>
</evidence>
<dbReference type="InterPro" id="IPR044492">
    <property type="entry name" value="P_typ_ATPase_HD_dom"/>
</dbReference>
<evidence type="ECO:0000313" key="17">
    <source>
        <dbReference type="Proteomes" id="UP000823915"/>
    </source>
</evidence>
<dbReference type="AlphaFoldDB" id="A0A9D2C0N7"/>
<feature type="transmembrane region" description="Helical" evidence="14">
    <location>
        <begin position="250"/>
        <end position="270"/>
    </location>
</feature>
<keyword evidence="9" id="KW-0067">ATP-binding</keyword>
<evidence type="ECO:0000256" key="13">
    <source>
        <dbReference type="ARBA" id="ARBA00048694"/>
    </source>
</evidence>
<dbReference type="GO" id="GO:0005524">
    <property type="term" value="F:ATP binding"/>
    <property type="evidence" value="ECO:0007669"/>
    <property type="project" value="UniProtKB-KW"/>
</dbReference>
<dbReference type="InterPro" id="IPR006068">
    <property type="entry name" value="ATPase_P-typ_cation-transptr_C"/>
</dbReference>
<dbReference type="PANTHER" id="PTHR42861">
    <property type="entry name" value="CALCIUM-TRANSPORTING ATPASE"/>
    <property type="match status" value="1"/>
</dbReference>
<dbReference type="GO" id="GO:0005388">
    <property type="term" value="F:P-type calcium transporter activity"/>
    <property type="evidence" value="ECO:0007669"/>
    <property type="project" value="UniProtKB-EC"/>
</dbReference>
<feature type="transmembrane region" description="Helical" evidence="14">
    <location>
        <begin position="59"/>
        <end position="77"/>
    </location>
</feature>
<evidence type="ECO:0000256" key="2">
    <source>
        <dbReference type="ARBA" id="ARBA00005675"/>
    </source>
</evidence>
<keyword evidence="6 14" id="KW-0812">Transmembrane</keyword>
<keyword evidence="4" id="KW-1003">Cell membrane</keyword>
<dbReference type="Pfam" id="PF13246">
    <property type="entry name" value="Cation_ATPase"/>
    <property type="match status" value="1"/>
</dbReference>
<dbReference type="InterPro" id="IPR023214">
    <property type="entry name" value="HAD_sf"/>
</dbReference>
<evidence type="ECO:0000256" key="6">
    <source>
        <dbReference type="ARBA" id="ARBA00022692"/>
    </source>
</evidence>
<dbReference type="Pfam" id="PF00122">
    <property type="entry name" value="E1-E2_ATPase"/>
    <property type="match status" value="1"/>
</dbReference>
<dbReference type="FunFam" id="3.40.50.1000:FF:000001">
    <property type="entry name" value="Phospholipid-transporting ATPase IC"/>
    <property type="match status" value="1"/>
</dbReference>
<keyword evidence="7" id="KW-0479">Metal-binding</keyword>
<comment type="similarity">
    <text evidence="2">Belongs to the cation transport ATPase (P-type) (TC 3.A.3) family. Type IIA subfamily.</text>
</comment>
<evidence type="ECO:0000313" key="16">
    <source>
        <dbReference type="EMBL" id="HIY25587.1"/>
    </source>
</evidence>
<evidence type="ECO:0000256" key="1">
    <source>
        <dbReference type="ARBA" id="ARBA00004651"/>
    </source>
</evidence>
<reference evidence="16" key="2">
    <citation type="submission" date="2021-04" db="EMBL/GenBank/DDBJ databases">
        <authorList>
            <person name="Gilroy R."/>
        </authorList>
    </citation>
    <scope>NUCLEOTIDE SEQUENCE</scope>
    <source>
        <strain evidence="16">1282</strain>
    </source>
</reference>
<comment type="catalytic activity">
    <reaction evidence="13">
        <text>Ca(2+)(in) + ATP + H2O = Ca(2+)(out) + ADP + phosphate + H(+)</text>
        <dbReference type="Rhea" id="RHEA:18105"/>
        <dbReference type="ChEBI" id="CHEBI:15377"/>
        <dbReference type="ChEBI" id="CHEBI:15378"/>
        <dbReference type="ChEBI" id="CHEBI:29108"/>
        <dbReference type="ChEBI" id="CHEBI:30616"/>
        <dbReference type="ChEBI" id="CHEBI:43474"/>
        <dbReference type="ChEBI" id="CHEBI:456216"/>
        <dbReference type="EC" id="7.2.2.10"/>
    </reaction>
</comment>
<keyword evidence="5" id="KW-0813">Transport</keyword>
<reference evidence="16" key="1">
    <citation type="journal article" date="2021" name="PeerJ">
        <title>Extensive microbial diversity within the chicken gut microbiome revealed by metagenomics and culture.</title>
        <authorList>
            <person name="Gilroy R."/>
            <person name="Ravi A."/>
            <person name="Getino M."/>
            <person name="Pursley I."/>
            <person name="Horton D.L."/>
            <person name="Alikhan N.F."/>
            <person name="Baker D."/>
            <person name="Gharbi K."/>
            <person name="Hall N."/>
            <person name="Watson M."/>
            <person name="Adriaenssens E.M."/>
            <person name="Foster-Nyarko E."/>
            <person name="Jarju S."/>
            <person name="Secka A."/>
            <person name="Antonio M."/>
            <person name="Oren A."/>
            <person name="Chaudhuri R.R."/>
            <person name="La Ragione R."/>
            <person name="Hildebrand F."/>
            <person name="Pallen M.J."/>
        </authorList>
    </citation>
    <scope>NUCLEOTIDE SEQUENCE</scope>
    <source>
        <strain evidence="16">1282</strain>
    </source>
</reference>
<feature type="domain" description="Cation-transporting P-type ATPase N-terminal" evidence="15">
    <location>
        <begin position="2"/>
        <end position="76"/>
    </location>
</feature>
<dbReference type="Gene3D" id="3.40.50.1000">
    <property type="entry name" value="HAD superfamily/HAD-like"/>
    <property type="match status" value="1"/>
</dbReference>
<dbReference type="FunFam" id="3.40.50.1000:FF:000028">
    <property type="entry name" value="Calcium-transporting P-type ATPase, putative"/>
    <property type="match status" value="1"/>
</dbReference>
<keyword evidence="5" id="KW-0406">Ion transport</keyword>
<dbReference type="Pfam" id="PF00690">
    <property type="entry name" value="Cation_ATPase_N"/>
    <property type="match status" value="1"/>
</dbReference>
<dbReference type="GO" id="GO:0005886">
    <property type="term" value="C:plasma membrane"/>
    <property type="evidence" value="ECO:0007669"/>
    <property type="project" value="UniProtKB-SubCell"/>
</dbReference>
<evidence type="ECO:0000256" key="8">
    <source>
        <dbReference type="ARBA" id="ARBA00022741"/>
    </source>
</evidence>
<dbReference type="SUPFAM" id="SSF81653">
    <property type="entry name" value="Calcium ATPase, transduction domain A"/>
    <property type="match status" value="1"/>
</dbReference>
<feature type="transmembrane region" description="Helical" evidence="14">
    <location>
        <begin position="276"/>
        <end position="301"/>
    </location>
</feature>
<comment type="subcellular location">
    <subcellularLocation>
        <location evidence="1">Cell membrane</location>
        <topology evidence="1">Multi-pass membrane protein</topology>
    </subcellularLocation>
</comment>
<dbReference type="EMBL" id="DXDU01000006">
    <property type="protein sequence ID" value="HIY25587.1"/>
    <property type="molecule type" value="Genomic_DNA"/>
</dbReference>
<dbReference type="InterPro" id="IPR036412">
    <property type="entry name" value="HAD-like_sf"/>
</dbReference>
<dbReference type="Gene3D" id="2.70.150.10">
    <property type="entry name" value="Calcium-transporting ATPase, cytoplasmic transduction domain A"/>
    <property type="match status" value="1"/>
</dbReference>
<dbReference type="InterPro" id="IPR008250">
    <property type="entry name" value="ATPase_P-typ_transduc_dom_A_sf"/>
</dbReference>
<feature type="transmembrane region" description="Helical" evidence="14">
    <location>
        <begin position="846"/>
        <end position="868"/>
    </location>
</feature>
<feature type="transmembrane region" description="Helical" evidence="14">
    <location>
        <begin position="670"/>
        <end position="690"/>
    </location>
</feature>
<gene>
    <name evidence="16" type="ORF">H9838_00245</name>
</gene>
<accession>A0A9D2C0N7</accession>
<dbReference type="InterPro" id="IPR018303">
    <property type="entry name" value="ATPase_P-typ_P_site"/>
</dbReference>
<name>A0A9D2C0N7_9FIRM</name>
<dbReference type="InterPro" id="IPR023299">
    <property type="entry name" value="ATPase_P-typ_cyto_dom_N"/>
</dbReference>
<dbReference type="GO" id="GO:0140352">
    <property type="term" value="P:export from cell"/>
    <property type="evidence" value="ECO:0007669"/>
    <property type="project" value="UniProtKB-ARBA"/>
</dbReference>
<evidence type="ECO:0000256" key="4">
    <source>
        <dbReference type="ARBA" id="ARBA00022475"/>
    </source>
</evidence>
<keyword evidence="10" id="KW-1278">Translocase</keyword>
<dbReference type="SUPFAM" id="SSF81660">
    <property type="entry name" value="Metal cation-transporting ATPase, ATP-binding domain N"/>
    <property type="match status" value="1"/>
</dbReference>
<dbReference type="InterPro" id="IPR001757">
    <property type="entry name" value="P_typ_ATPase"/>
</dbReference>
<evidence type="ECO:0000259" key="15">
    <source>
        <dbReference type="SMART" id="SM00831"/>
    </source>
</evidence>
<evidence type="ECO:0000256" key="11">
    <source>
        <dbReference type="ARBA" id="ARBA00022989"/>
    </source>
</evidence>
<sequence length="881" mass="93869">MELHHVSCQEAVRLLETDGARGLSRAQAAQRQAKWGKNQLREDRGPGLARRFFRQFQDFMVLILLGAAGVSYLVSRLRGEGEYLDSLIILAIVTANACIGTFQEWRADKAIAALRKLSSPHATVVREGKRQVVDSAQLVPGDLVILQAGDLVPADLRLLKSVDLQTEESALTGESLPVEKDAQALCGKQAPLGERKNTAFAFTAVTAGAGAGVVAATGMDTAVGKIAGMIAREEAPQTPLQERLKETGKLLGLGVLAVCGAIFLLGLLQHRDPLEMFLMAVSLGVAAIPEGLTAVVTIVLAMGVSRLAKQRAIVRHMPAVETLGSTGVICSDKTGTLTQNRMTAVAFSGGRGRGSLDSREAQFALELASLCSNAEAGERGEILGDPTEAAFLRACREEKAHLERLAPRVGEIPFSSQRKRMTTVHSLGQGRYRVISKGAPDVLLARCASCLGEQGPVPLGPGRRAQILGENSALAGEALRVLAVAYRDREDLPREDRELESGLVFAGLIGLEDPPRPGVKEAVAQCRRAGITPVMITGDHAATALAIARRVGIAGPGDRALTGEDLDRMDEAALARALPGTKVFARVSPAHKVLLVKACQRQGLVAAMTGDGVNDAPALKAADIGCAMGKNGTEVAKSAADMVLTDDDFSTIVSAVREGRGIYRNIRKTIHFLLSCNMGEVLVVLLAFLLDLPAPLLPIQLLWVNLVTDSLPALALGADPMEEDVMEEPPHPKGEGIFSGGMGFSVAVEGCLVGALAFLAYTLGRVWFDGPGPEPVVGRTMAFCVLSLSQLVHSFNMRSRRPVLRLGLFSNRKLTAACAFCAFLMVSVVLFPPLAALFQTAALTGFQWLLVAALSLCPLLVVEGEKLLWERLARKKKKERR</sequence>
<dbReference type="Pfam" id="PF00689">
    <property type="entry name" value="Cation_ATPase_C"/>
    <property type="match status" value="1"/>
</dbReference>
<dbReference type="GO" id="GO:0016887">
    <property type="term" value="F:ATP hydrolysis activity"/>
    <property type="evidence" value="ECO:0007669"/>
    <property type="project" value="InterPro"/>
</dbReference>
<keyword evidence="12 14" id="KW-0472">Membrane</keyword>
<evidence type="ECO:0000256" key="7">
    <source>
        <dbReference type="ARBA" id="ARBA00022723"/>
    </source>
</evidence>
<dbReference type="Gene3D" id="3.40.1110.10">
    <property type="entry name" value="Calcium-transporting ATPase, cytoplasmic domain N"/>
    <property type="match status" value="1"/>
</dbReference>
<evidence type="ECO:0000256" key="3">
    <source>
        <dbReference type="ARBA" id="ARBA00012790"/>
    </source>
</evidence>
<dbReference type="Proteomes" id="UP000823915">
    <property type="component" value="Unassembled WGS sequence"/>
</dbReference>
<dbReference type="PROSITE" id="PS00154">
    <property type="entry name" value="ATPASE_E1_E2"/>
    <property type="match status" value="1"/>
</dbReference>
<comment type="caution">
    <text evidence="16">The sequence shown here is derived from an EMBL/GenBank/DDBJ whole genome shotgun (WGS) entry which is preliminary data.</text>
</comment>
<feature type="transmembrane region" description="Helical" evidence="14">
    <location>
        <begin position="83"/>
        <end position="102"/>
    </location>
</feature>
<dbReference type="PRINTS" id="PR00120">
    <property type="entry name" value="HATPASE"/>
</dbReference>
<dbReference type="Pfam" id="PF08282">
    <property type="entry name" value="Hydrolase_3"/>
    <property type="match status" value="1"/>
</dbReference>
<organism evidence="16 17">
    <name type="scientific">Candidatus Acutalibacter pullistercoris</name>
    <dbReference type="NCBI Taxonomy" id="2838418"/>
    <lineage>
        <taxon>Bacteria</taxon>
        <taxon>Bacillati</taxon>
        <taxon>Bacillota</taxon>
        <taxon>Clostridia</taxon>
        <taxon>Eubacteriales</taxon>
        <taxon>Acutalibacteraceae</taxon>
        <taxon>Acutalibacter</taxon>
    </lineage>
</organism>
<evidence type="ECO:0000256" key="10">
    <source>
        <dbReference type="ARBA" id="ARBA00022967"/>
    </source>
</evidence>
<dbReference type="SFLD" id="SFLDS00003">
    <property type="entry name" value="Haloacid_Dehalogenase"/>
    <property type="match status" value="1"/>
</dbReference>
<dbReference type="GO" id="GO:0046872">
    <property type="term" value="F:metal ion binding"/>
    <property type="evidence" value="ECO:0007669"/>
    <property type="project" value="UniProtKB-KW"/>
</dbReference>
<dbReference type="InterPro" id="IPR004014">
    <property type="entry name" value="ATPase_P-typ_cation-transptr_N"/>
</dbReference>
<dbReference type="EC" id="7.2.2.10" evidence="3"/>
<dbReference type="FunFam" id="2.70.150.10:FF:000016">
    <property type="entry name" value="Calcium-transporting P-type ATPase putative"/>
    <property type="match status" value="1"/>
</dbReference>
<proteinExistence type="inferred from homology"/>
<keyword evidence="5" id="KW-0109">Calcium transport</keyword>
<keyword evidence="11 14" id="KW-1133">Transmembrane helix</keyword>
<dbReference type="NCBIfam" id="TIGR01494">
    <property type="entry name" value="ATPase_P-type"/>
    <property type="match status" value="3"/>
</dbReference>
<protein>
    <recommendedName>
        <fullName evidence="3">P-type Ca(2+) transporter</fullName>
        <ecNumber evidence="3">7.2.2.10</ecNumber>
    </recommendedName>
</protein>
<dbReference type="InterPro" id="IPR023298">
    <property type="entry name" value="ATPase_P-typ_TM_dom_sf"/>
</dbReference>
<dbReference type="PRINTS" id="PR00119">
    <property type="entry name" value="CATATPASE"/>
</dbReference>
<keyword evidence="8" id="KW-0547">Nucleotide-binding</keyword>
<dbReference type="SFLD" id="SFLDG00002">
    <property type="entry name" value="C1.7:_P-type_atpase_like"/>
    <property type="match status" value="1"/>
</dbReference>
<dbReference type="SUPFAM" id="SSF81665">
    <property type="entry name" value="Calcium ATPase, transmembrane domain M"/>
    <property type="match status" value="1"/>
</dbReference>
<keyword evidence="5" id="KW-0106">Calcium</keyword>
<evidence type="ECO:0000256" key="12">
    <source>
        <dbReference type="ARBA" id="ARBA00023136"/>
    </source>
</evidence>
<dbReference type="InterPro" id="IPR059000">
    <property type="entry name" value="ATPase_P-type_domA"/>
</dbReference>
<feature type="transmembrane region" description="Helical" evidence="14">
    <location>
        <begin position="737"/>
        <end position="764"/>
    </location>
</feature>
<evidence type="ECO:0000256" key="9">
    <source>
        <dbReference type="ARBA" id="ARBA00022840"/>
    </source>
</evidence>